<reference evidence="1" key="1">
    <citation type="submission" date="2022-02" db="EMBL/GenBank/DDBJ databases">
        <title>Plant Genome Project.</title>
        <authorList>
            <person name="Zhang R.-G."/>
        </authorList>
    </citation>
    <scope>NUCLEOTIDE SEQUENCE</scope>
    <source>
        <strain evidence="1">AT1</strain>
    </source>
</reference>
<comment type="caution">
    <text evidence="1">The sequence shown here is derived from an EMBL/GenBank/DDBJ whole genome shotgun (WGS) entry which is preliminary data.</text>
</comment>
<evidence type="ECO:0000313" key="2">
    <source>
        <dbReference type="Proteomes" id="UP001062846"/>
    </source>
</evidence>
<keyword evidence="2" id="KW-1185">Reference proteome</keyword>
<evidence type="ECO:0000313" key="1">
    <source>
        <dbReference type="EMBL" id="KAI8542074.1"/>
    </source>
</evidence>
<dbReference type="Proteomes" id="UP001062846">
    <property type="component" value="Chromosome 8"/>
</dbReference>
<dbReference type="EMBL" id="CM046395">
    <property type="protein sequence ID" value="KAI8542074.1"/>
    <property type="molecule type" value="Genomic_DNA"/>
</dbReference>
<sequence length="332" mass="37003">MATNSPDAKWAHPRPTEMEQDEIEEEGEEEEEEEEEEEALSLCDLPINNQQNHQPTKQEEEEARPIKPEEDFDFKSLIGSVLTQPQMCAADDVFFRGQIIPLRHSVSSEGAAFSRTPSQCISRSESMDRFHSLTALNSVTNSRSSSVRSLRSSSSGSSTTTTTNHKHKVLNQFHSHPSPSPQIRIPSSRYSSNRVPKSHIWSFFRVGLVHTPEIELQGLKNRSGSRNGNKSGFGSRNSNSSSNSSNSCGEEQKKKNKQRFFGNNIGGGFFGGGGCKCSADAVETTMPLRVVIVEEEEDQKEKGKTKKEKKQTVSRHRTFEWLKELSNAGAPD</sequence>
<gene>
    <name evidence="1" type="ORF">RHMOL_Rhmol08G0110600</name>
</gene>
<proteinExistence type="predicted"/>
<organism evidence="1 2">
    <name type="scientific">Rhododendron molle</name>
    <name type="common">Chinese azalea</name>
    <name type="synonym">Azalea mollis</name>
    <dbReference type="NCBI Taxonomy" id="49168"/>
    <lineage>
        <taxon>Eukaryota</taxon>
        <taxon>Viridiplantae</taxon>
        <taxon>Streptophyta</taxon>
        <taxon>Embryophyta</taxon>
        <taxon>Tracheophyta</taxon>
        <taxon>Spermatophyta</taxon>
        <taxon>Magnoliopsida</taxon>
        <taxon>eudicotyledons</taxon>
        <taxon>Gunneridae</taxon>
        <taxon>Pentapetalae</taxon>
        <taxon>asterids</taxon>
        <taxon>Ericales</taxon>
        <taxon>Ericaceae</taxon>
        <taxon>Ericoideae</taxon>
        <taxon>Rhodoreae</taxon>
        <taxon>Rhododendron</taxon>
    </lineage>
</organism>
<name>A0ACC0MN82_RHOML</name>
<accession>A0ACC0MN82</accession>
<protein>
    <submittedName>
        <fullName evidence="1">Uncharacterized protein</fullName>
    </submittedName>
</protein>